<dbReference type="Pfam" id="PF05042">
    <property type="entry name" value="Caleosin"/>
    <property type="match status" value="1"/>
</dbReference>
<dbReference type="PANTHER" id="PTHR31495:SF0">
    <property type="entry name" value="BINDING PROTEIN CALEOSIN, PUTATIVE (AFU_ORTHOLOGUE AFUA_5G13750)-RELATED"/>
    <property type="match status" value="1"/>
</dbReference>
<dbReference type="Proteomes" id="UP000521872">
    <property type="component" value="Unassembled WGS sequence"/>
</dbReference>
<evidence type="ECO:0000256" key="2">
    <source>
        <dbReference type="SAM" id="Phobius"/>
    </source>
</evidence>
<feature type="transmembrane region" description="Helical" evidence="2">
    <location>
        <begin position="147"/>
        <end position="165"/>
    </location>
</feature>
<evidence type="ECO:0008006" key="5">
    <source>
        <dbReference type="Google" id="ProtNLM"/>
    </source>
</evidence>
<reference evidence="3 4" key="1">
    <citation type="submission" date="2019-12" db="EMBL/GenBank/DDBJ databases">
        <authorList>
            <person name="Floudas D."/>
            <person name="Bentzer J."/>
            <person name="Ahren D."/>
            <person name="Johansson T."/>
            <person name="Persson P."/>
            <person name="Tunlid A."/>
        </authorList>
    </citation>
    <scope>NUCLEOTIDE SEQUENCE [LARGE SCALE GENOMIC DNA]</scope>
    <source>
        <strain evidence="3 4">CBS 102.39</strain>
    </source>
</reference>
<comment type="similarity">
    <text evidence="1">Belongs to the caleosin family.</text>
</comment>
<feature type="transmembrane region" description="Helical" evidence="2">
    <location>
        <begin position="54"/>
        <end position="75"/>
    </location>
</feature>
<proteinExistence type="inferred from homology"/>
<evidence type="ECO:0000256" key="1">
    <source>
        <dbReference type="ARBA" id="ARBA00006765"/>
    </source>
</evidence>
<name>A0A8H4VXT5_9AGAR</name>
<sequence>MVAPKDPLSAAPGTGFERGKQNTALQGHVAFFDRDEDGIIWPMDTYVGFREIKFGVFLSIVSVLVIHLGFSYFTWGSWLPDPFFRLRVNLMHKGKHGSDSESYTKSGEFDLERFNQTFEWYTSPPHTHMKFWEGVRMLHGNMNPFDPFGWSAAIFEWLATYLMLWPDDPRGMRKEDVKGVYNGSIFYKISGRKFKQ</sequence>
<keyword evidence="4" id="KW-1185">Reference proteome</keyword>
<gene>
    <name evidence="3" type="ORF">D9613_001433</name>
</gene>
<dbReference type="GO" id="GO:0005509">
    <property type="term" value="F:calcium ion binding"/>
    <property type="evidence" value="ECO:0007669"/>
    <property type="project" value="TreeGrafter"/>
</dbReference>
<keyword evidence="2" id="KW-0472">Membrane</keyword>
<evidence type="ECO:0000313" key="3">
    <source>
        <dbReference type="EMBL" id="KAF4623849.1"/>
    </source>
</evidence>
<accession>A0A8H4VXT5</accession>
<dbReference type="PANTHER" id="PTHR31495">
    <property type="entry name" value="PEROXYGENASE 3-RELATED"/>
    <property type="match status" value="1"/>
</dbReference>
<dbReference type="AlphaFoldDB" id="A0A8H4VXT5"/>
<dbReference type="EMBL" id="JAACJL010000001">
    <property type="protein sequence ID" value="KAF4623849.1"/>
    <property type="molecule type" value="Genomic_DNA"/>
</dbReference>
<organism evidence="3 4">
    <name type="scientific">Agrocybe pediades</name>
    <dbReference type="NCBI Taxonomy" id="84607"/>
    <lineage>
        <taxon>Eukaryota</taxon>
        <taxon>Fungi</taxon>
        <taxon>Dikarya</taxon>
        <taxon>Basidiomycota</taxon>
        <taxon>Agaricomycotina</taxon>
        <taxon>Agaricomycetes</taxon>
        <taxon>Agaricomycetidae</taxon>
        <taxon>Agaricales</taxon>
        <taxon>Agaricineae</taxon>
        <taxon>Strophariaceae</taxon>
        <taxon>Agrocybe</taxon>
    </lineage>
</organism>
<keyword evidence="2" id="KW-0812">Transmembrane</keyword>
<dbReference type="InterPro" id="IPR007736">
    <property type="entry name" value="Caleosin-related"/>
</dbReference>
<protein>
    <recommendedName>
        <fullName evidence="5">Caleosin</fullName>
    </recommendedName>
</protein>
<keyword evidence="2" id="KW-1133">Transmembrane helix</keyword>
<comment type="caution">
    <text evidence="3">The sequence shown here is derived from an EMBL/GenBank/DDBJ whole genome shotgun (WGS) entry which is preliminary data.</text>
</comment>
<dbReference type="GO" id="GO:0004497">
    <property type="term" value="F:monooxygenase activity"/>
    <property type="evidence" value="ECO:0007669"/>
    <property type="project" value="TreeGrafter"/>
</dbReference>
<evidence type="ECO:0000313" key="4">
    <source>
        <dbReference type="Proteomes" id="UP000521872"/>
    </source>
</evidence>